<dbReference type="CDD" id="cd12398">
    <property type="entry name" value="RRM_CSTF2_RNA15_like"/>
    <property type="match status" value="1"/>
</dbReference>
<dbReference type="Proteomes" id="UP000076858">
    <property type="component" value="Unassembled WGS sequence"/>
</dbReference>
<dbReference type="AlphaFoldDB" id="A0A162S7Z1"/>
<dbReference type="EMBL" id="LRGB01000084">
    <property type="protein sequence ID" value="KZS21081.1"/>
    <property type="molecule type" value="Genomic_DNA"/>
</dbReference>
<accession>A0A162S7Z1</accession>
<keyword evidence="2" id="KW-1185">Reference proteome</keyword>
<evidence type="ECO:0000313" key="2">
    <source>
        <dbReference type="Proteomes" id="UP000076858"/>
    </source>
</evidence>
<dbReference type="FunFam" id="3.30.70.330:FF:000748">
    <property type="entry name" value="RNA Binding Motif protein homolog"/>
    <property type="match status" value="1"/>
</dbReference>
<name>A0A162S7Z1_9CRUS</name>
<gene>
    <name evidence="1" type="ORF">APZ42_012178</name>
</gene>
<dbReference type="InterPro" id="IPR012677">
    <property type="entry name" value="Nucleotide-bd_a/b_plait_sf"/>
</dbReference>
<dbReference type="Pfam" id="PF00076">
    <property type="entry name" value="RRM_1"/>
    <property type="match status" value="1"/>
</dbReference>
<dbReference type="InterPro" id="IPR035979">
    <property type="entry name" value="RBD_domain_sf"/>
</dbReference>
<dbReference type="PANTHER" id="PTHR45735">
    <property type="entry name" value="CLEAVAGE STIMULATION FACTOR SUBUNIT 2"/>
    <property type="match status" value="1"/>
</dbReference>
<dbReference type="PANTHER" id="PTHR45735:SF2">
    <property type="entry name" value="CLEAVAGE STIMULATION FACTOR SUBUNIT 2"/>
    <property type="match status" value="1"/>
</dbReference>
<dbReference type="SUPFAM" id="SSF54928">
    <property type="entry name" value="RNA-binding domain, RBD"/>
    <property type="match status" value="1"/>
</dbReference>
<reference evidence="1 2" key="1">
    <citation type="submission" date="2016-03" db="EMBL/GenBank/DDBJ databases">
        <title>EvidentialGene: Evidence-directed Construction of Genes on Genomes.</title>
        <authorList>
            <person name="Gilbert D.G."/>
            <person name="Choi J.-H."/>
            <person name="Mockaitis K."/>
            <person name="Colbourne J."/>
            <person name="Pfrender M."/>
        </authorList>
    </citation>
    <scope>NUCLEOTIDE SEQUENCE [LARGE SCALE GENOMIC DNA]</scope>
    <source>
        <strain evidence="1 2">Xinb3</strain>
        <tissue evidence="1">Complete organism</tissue>
    </source>
</reference>
<dbReference type="GO" id="GO:0003729">
    <property type="term" value="F:mRNA binding"/>
    <property type="evidence" value="ECO:0007669"/>
    <property type="project" value="TreeGrafter"/>
</dbReference>
<dbReference type="SMART" id="SM00360">
    <property type="entry name" value="RRM"/>
    <property type="match status" value="1"/>
</dbReference>
<dbReference type="STRING" id="35525.A0A162S7Z1"/>
<proteinExistence type="predicted"/>
<comment type="caution">
    <text evidence="1">The sequence shown here is derived from an EMBL/GenBank/DDBJ whole genome shotgun (WGS) entry which is preliminary data.</text>
</comment>
<dbReference type="Gene3D" id="3.30.70.330">
    <property type="match status" value="1"/>
</dbReference>
<dbReference type="OrthoDB" id="272703at2759"/>
<evidence type="ECO:0000313" key="1">
    <source>
        <dbReference type="EMBL" id="KZS21081.1"/>
    </source>
</evidence>
<protein>
    <submittedName>
        <fullName evidence="1">Cleavage stimulation factor 64 kDa subunit</fullName>
    </submittedName>
</protein>
<dbReference type="PROSITE" id="PS50102">
    <property type="entry name" value="RRM"/>
    <property type="match status" value="1"/>
</dbReference>
<dbReference type="GO" id="GO:0005847">
    <property type="term" value="C:mRNA cleavage and polyadenylation specificity factor complex"/>
    <property type="evidence" value="ECO:0007669"/>
    <property type="project" value="TreeGrafter"/>
</dbReference>
<organism evidence="1 2">
    <name type="scientific">Daphnia magna</name>
    <dbReference type="NCBI Taxonomy" id="35525"/>
    <lineage>
        <taxon>Eukaryota</taxon>
        <taxon>Metazoa</taxon>
        <taxon>Ecdysozoa</taxon>
        <taxon>Arthropoda</taxon>
        <taxon>Crustacea</taxon>
        <taxon>Branchiopoda</taxon>
        <taxon>Diplostraca</taxon>
        <taxon>Cladocera</taxon>
        <taxon>Anomopoda</taxon>
        <taxon>Daphniidae</taxon>
        <taxon>Daphnia</taxon>
    </lineage>
</organism>
<sequence length="81" mass="8934">MASVFVGNIPYGVSEDQLKAIFSEAGPVVSFRIVQDRETGRSRGFGFCEFQSPDSAQTAMRNLNGYELNGRSLRVDSANRK</sequence>
<dbReference type="InterPro" id="IPR000504">
    <property type="entry name" value="RRM_dom"/>
</dbReference>